<proteinExistence type="predicted"/>
<evidence type="ECO:0000313" key="1">
    <source>
        <dbReference type="EMBL" id="CAH2394352.1"/>
    </source>
</evidence>
<dbReference type="Proteomes" id="UP001152604">
    <property type="component" value="Unassembled WGS sequence"/>
</dbReference>
<accession>A0ABN8JB93</accession>
<keyword evidence="2" id="KW-1185">Reference proteome</keyword>
<evidence type="ECO:0000313" key="2">
    <source>
        <dbReference type="Proteomes" id="UP001152604"/>
    </source>
</evidence>
<name>A0ABN8JB93_9HYPH</name>
<dbReference type="EMBL" id="CAKXZS010000001">
    <property type="protein sequence ID" value="CAH2394352.1"/>
    <property type="molecule type" value="Genomic_DNA"/>
</dbReference>
<sequence length="54" mass="5922">MLCFIGRVLMDHRNGLAGDATLTHAIGKAEREATVVMLHRRQANITSCEARTGQ</sequence>
<organism evidence="1 2">
    <name type="scientific">Mesorhizobium ventifaucium</name>
    <dbReference type="NCBI Taxonomy" id="666020"/>
    <lineage>
        <taxon>Bacteria</taxon>
        <taxon>Pseudomonadati</taxon>
        <taxon>Pseudomonadota</taxon>
        <taxon>Alphaproteobacteria</taxon>
        <taxon>Hyphomicrobiales</taxon>
        <taxon>Phyllobacteriaceae</taxon>
        <taxon>Mesorhizobium</taxon>
    </lineage>
</organism>
<reference evidence="1" key="1">
    <citation type="submission" date="2022-03" db="EMBL/GenBank/DDBJ databases">
        <authorList>
            <person name="Brunel B."/>
        </authorList>
    </citation>
    <scope>NUCLEOTIDE SEQUENCE</scope>
    <source>
        <strain evidence="1">STM4922sample</strain>
    </source>
</reference>
<comment type="caution">
    <text evidence="1">The sequence shown here is derived from an EMBL/GenBank/DDBJ whole genome shotgun (WGS) entry which is preliminary data.</text>
</comment>
<gene>
    <name evidence="1" type="ORF">MES4922_10265</name>
</gene>
<protein>
    <submittedName>
        <fullName evidence="1">Uncharacterized protein</fullName>
    </submittedName>
</protein>